<sequence length="257" mass="27121">MTETTALDALCSQPFATASDSDRARILSRLADTPLFAALGEEPAGDTVTFRIFDLADGPFALAFDVEERLSTFLGGPADFVELPGRVLAGRLGAADTGILINPGHPSEMMLPAETLRWLAQTLSQAPLAAEGQATQYRRPVAPALVEPLSVRLADMAGLARAVWLVGSRFQNDTGAGHLLLVEGAAPAQQDRIAKALAETLAFLPEVPGGVDIAFTDRVPAAVAKLGLCFELPRHEVPSPVASMPPGSDPDRPPRLR</sequence>
<keyword evidence="3" id="KW-1185">Reference proteome</keyword>
<feature type="domain" description="SseB protein N-terminal" evidence="1">
    <location>
        <begin position="19"/>
        <end position="118"/>
    </location>
</feature>
<accession>A0ABW4RBL9</accession>
<reference evidence="3" key="1">
    <citation type="journal article" date="2019" name="Int. J. Syst. Evol. Microbiol.">
        <title>The Global Catalogue of Microorganisms (GCM) 10K type strain sequencing project: providing services to taxonomists for standard genome sequencing and annotation.</title>
        <authorList>
            <consortium name="The Broad Institute Genomics Platform"/>
            <consortium name="The Broad Institute Genome Sequencing Center for Infectious Disease"/>
            <person name="Wu L."/>
            <person name="Ma J."/>
        </authorList>
    </citation>
    <scope>NUCLEOTIDE SEQUENCE [LARGE SCALE GENOMIC DNA]</scope>
    <source>
        <strain evidence="3">CCUG 56029</strain>
    </source>
</reference>
<name>A0ABW4RBL9_9RHOB</name>
<protein>
    <submittedName>
        <fullName evidence="2">SseB family protein</fullName>
    </submittedName>
</protein>
<dbReference type="InterPro" id="IPR009839">
    <property type="entry name" value="SseB_N"/>
</dbReference>
<gene>
    <name evidence="2" type="ORF">ACFSCT_18210</name>
</gene>
<evidence type="ECO:0000259" key="1">
    <source>
        <dbReference type="Pfam" id="PF07179"/>
    </source>
</evidence>
<comment type="caution">
    <text evidence="2">The sequence shown here is derived from an EMBL/GenBank/DDBJ whole genome shotgun (WGS) entry which is preliminary data.</text>
</comment>
<proteinExistence type="predicted"/>
<evidence type="ECO:0000313" key="3">
    <source>
        <dbReference type="Proteomes" id="UP001597213"/>
    </source>
</evidence>
<dbReference type="Pfam" id="PF07179">
    <property type="entry name" value="SseB"/>
    <property type="match status" value="1"/>
</dbReference>
<dbReference type="RefSeq" id="WP_379145153.1">
    <property type="nucleotide sequence ID" value="NZ_JBHUEN010000053.1"/>
</dbReference>
<dbReference type="EMBL" id="JBHUEN010000053">
    <property type="protein sequence ID" value="MFD1883647.1"/>
    <property type="molecule type" value="Genomic_DNA"/>
</dbReference>
<organism evidence="2 3">
    <name type="scientific">Paracoccus pacificus</name>
    <dbReference type="NCBI Taxonomy" id="1463598"/>
    <lineage>
        <taxon>Bacteria</taxon>
        <taxon>Pseudomonadati</taxon>
        <taxon>Pseudomonadota</taxon>
        <taxon>Alphaproteobacteria</taxon>
        <taxon>Rhodobacterales</taxon>
        <taxon>Paracoccaceae</taxon>
        <taxon>Paracoccus</taxon>
    </lineage>
</organism>
<evidence type="ECO:0000313" key="2">
    <source>
        <dbReference type="EMBL" id="MFD1883647.1"/>
    </source>
</evidence>
<dbReference type="Proteomes" id="UP001597213">
    <property type="component" value="Unassembled WGS sequence"/>
</dbReference>